<feature type="compositionally biased region" description="Polar residues" evidence="1">
    <location>
        <begin position="249"/>
        <end position="262"/>
    </location>
</feature>
<feature type="compositionally biased region" description="Polar residues" evidence="1">
    <location>
        <begin position="1"/>
        <end position="12"/>
    </location>
</feature>
<dbReference type="EMBL" id="JAKKPZ010000015">
    <property type="protein sequence ID" value="KAI1713572.1"/>
    <property type="molecule type" value="Genomic_DNA"/>
</dbReference>
<proteinExistence type="predicted"/>
<keyword evidence="3" id="KW-1185">Reference proteome</keyword>
<dbReference type="Proteomes" id="UP001201812">
    <property type="component" value="Unassembled WGS sequence"/>
</dbReference>
<feature type="region of interest" description="Disordered" evidence="1">
    <location>
        <begin position="242"/>
        <end position="262"/>
    </location>
</feature>
<evidence type="ECO:0000256" key="1">
    <source>
        <dbReference type="SAM" id="MobiDB-lite"/>
    </source>
</evidence>
<protein>
    <submittedName>
        <fullName evidence="2">Uncharacterized protein</fullName>
    </submittedName>
</protein>
<feature type="compositionally biased region" description="Basic residues" evidence="1">
    <location>
        <begin position="13"/>
        <end position="28"/>
    </location>
</feature>
<comment type="caution">
    <text evidence="2">The sequence shown here is derived from an EMBL/GenBank/DDBJ whole genome shotgun (WGS) entry which is preliminary data.</text>
</comment>
<evidence type="ECO:0000313" key="2">
    <source>
        <dbReference type="EMBL" id="KAI1713572.1"/>
    </source>
</evidence>
<gene>
    <name evidence="2" type="ORF">DdX_09090</name>
</gene>
<organism evidence="2 3">
    <name type="scientific">Ditylenchus destructor</name>
    <dbReference type="NCBI Taxonomy" id="166010"/>
    <lineage>
        <taxon>Eukaryota</taxon>
        <taxon>Metazoa</taxon>
        <taxon>Ecdysozoa</taxon>
        <taxon>Nematoda</taxon>
        <taxon>Chromadorea</taxon>
        <taxon>Rhabditida</taxon>
        <taxon>Tylenchina</taxon>
        <taxon>Tylenchomorpha</taxon>
        <taxon>Sphaerularioidea</taxon>
        <taxon>Anguinidae</taxon>
        <taxon>Anguininae</taxon>
        <taxon>Ditylenchus</taxon>
    </lineage>
</organism>
<name>A0AAD4N5K5_9BILA</name>
<evidence type="ECO:0000313" key="3">
    <source>
        <dbReference type="Proteomes" id="UP001201812"/>
    </source>
</evidence>
<sequence length="375" mass="42171">MPISRNRSATRSLKTRSAKPKSFHRYSKKAADKASQTNSLIARIALNDKNMAAQRKCFSHSKTLVSKNIDGESCDQLPNSPLREVILNEDCDDNCVYIQAGQNVIPKCNEDDHEFFDNLLCGIKSNSCNESITEKSTASPKRNVDQRHIDTTQLEITSNVECNNGDICSLFNVHNNVEILCNTPVQNVEQVQTLLTATNTLLLATCEQSKNNGTEKAHVTSKCQNDPSSMSTLNRNYINTRRSPRHTSAHQPTQTESPSKSKSAIVNDCAHCDLLTECYVDDRPSSSAIHQCDDDWSSDVECQNGSTRRNISQVCQQMELDQWMLEQNGFTDCKVCQKLSREARSLWKNVDKIVLAEKFKRRKELLGNCITLPHL</sequence>
<dbReference type="AlphaFoldDB" id="A0AAD4N5K5"/>
<accession>A0AAD4N5K5</accession>
<feature type="region of interest" description="Disordered" evidence="1">
    <location>
        <begin position="1"/>
        <end position="31"/>
    </location>
</feature>
<reference evidence="2" key="1">
    <citation type="submission" date="2022-01" db="EMBL/GenBank/DDBJ databases">
        <title>Genome Sequence Resource for Two Populations of Ditylenchus destructor, the Migratory Endoparasitic Phytonematode.</title>
        <authorList>
            <person name="Zhang H."/>
            <person name="Lin R."/>
            <person name="Xie B."/>
        </authorList>
    </citation>
    <scope>NUCLEOTIDE SEQUENCE</scope>
    <source>
        <strain evidence="2">BazhouSP</strain>
    </source>
</reference>